<dbReference type="Proteomes" id="UP000000212">
    <property type="component" value="Chromosome"/>
</dbReference>
<organism evidence="1 2">
    <name type="scientific">Carnobacterium maltaromaticum LMA28</name>
    <dbReference type="NCBI Taxonomy" id="1234679"/>
    <lineage>
        <taxon>Bacteria</taxon>
        <taxon>Bacillati</taxon>
        <taxon>Bacillota</taxon>
        <taxon>Bacilli</taxon>
        <taxon>Lactobacillales</taxon>
        <taxon>Carnobacteriaceae</taxon>
        <taxon>Carnobacterium</taxon>
    </lineage>
</organism>
<sequence>MTKDSIISDSFFDVAKKAIEKIKFLSLGAFNSNDINKVST</sequence>
<protein>
    <submittedName>
        <fullName evidence="1">Uncharacterized protein</fullName>
    </submittedName>
</protein>
<accession>K8EHH8</accession>
<name>K8EHH8_CARML</name>
<keyword evidence="2" id="KW-1185">Reference proteome</keyword>
<reference evidence="2" key="1">
    <citation type="journal article" date="2013" name="Genome Announc.">
        <title>Complete Chromosome Sequence of Carnobacterium maltaromaticum LMA 28.</title>
        <authorList>
            <person name="Cailliez-Grimal C."/>
            <person name="Chaillou S."/>
            <person name="Anba-Mondoloni J."/>
            <person name="Loux V."/>
            <person name="Afzal M.I."/>
            <person name="Rahman A."/>
            <person name="Kergourlay G."/>
            <person name="Champomier-Verges M.C."/>
            <person name="Zagorec M."/>
            <person name="Dalgaard P."/>
            <person name="Leisner J.J."/>
            <person name="Prevost H."/>
            <person name="Revol-Junelles A.M."/>
            <person name="Borges F."/>
        </authorList>
    </citation>
    <scope>NUCLEOTIDE SEQUENCE</scope>
    <source>
        <strain evidence="2">LMA28</strain>
    </source>
</reference>
<evidence type="ECO:0000313" key="1">
    <source>
        <dbReference type="EMBL" id="CCO11298.2"/>
    </source>
</evidence>
<dbReference type="STRING" id="1234679.BN424_1857"/>
<dbReference type="AlphaFoldDB" id="K8EHH8"/>
<dbReference type="KEGG" id="cml:BN424_1857"/>
<proteinExistence type="predicted"/>
<dbReference type="EMBL" id="HE999757">
    <property type="protein sequence ID" value="CCO11298.2"/>
    <property type="molecule type" value="Genomic_DNA"/>
</dbReference>
<evidence type="ECO:0000313" key="2">
    <source>
        <dbReference type="Proteomes" id="UP000000212"/>
    </source>
</evidence>
<dbReference type="HOGENOM" id="CLU_3286774_0_0_9"/>
<gene>
    <name evidence="1" type="ORF">BN424_1857</name>
</gene>